<proteinExistence type="predicted"/>
<feature type="region of interest" description="Disordered" evidence="1">
    <location>
        <begin position="231"/>
        <end position="255"/>
    </location>
</feature>
<dbReference type="AlphaFoldDB" id="A0A0U1MAZ8"/>
<dbReference type="STRING" id="28573.A0A0U1MAZ8"/>
<sequence length="426" mass="48059">MPTPTYHSRPSQGSHSSSTTTNSDASEQSKSTAPTVYSHRPVVKQEDVSGLPPFYAAHACSSSATYASTISSSDDLPKQPRYEVVVADRQEVFPSSAIPSNPASFAELFPSGRRLLIRHDDSTLDGNMNLRVDTMLMRGDRMMQKQQQEVTLFHLRMHDLRSRVFSLRRYCRDSGREVCHCRRLSQPAPSLVPALRRSWSVLSGLRPVLRPGSSGRGSTVAPFFTRPASVAGEDALNSNNSNTNTDGDEDATNSETLSNTVLLEFSNYARVELSRTGVSPLKRYEFEYWRTKYQWRRESRREGESREIAYHLVNLDTSKVVAHIVPEVLTPMEMVEEESKGGWVPPCSLWISDSSAYEKMYDIADVILATGIIVLADDSIRRRWHSKRHVILNLPKKPSFMRNVDLDSLGARRFIDEMFHRRVSAS</sequence>
<reference evidence="2 3" key="1">
    <citation type="submission" date="2015-04" db="EMBL/GenBank/DDBJ databases">
        <authorList>
            <person name="Syromyatnikov M.Y."/>
            <person name="Popov V.N."/>
        </authorList>
    </citation>
    <scope>NUCLEOTIDE SEQUENCE [LARGE SCALE GENOMIC DNA]</scope>
    <source>
        <strain evidence="2">WF-38-12</strain>
    </source>
</reference>
<feature type="compositionally biased region" description="Low complexity" evidence="1">
    <location>
        <begin position="8"/>
        <end position="26"/>
    </location>
</feature>
<evidence type="ECO:0000313" key="2">
    <source>
        <dbReference type="EMBL" id="CRG92793.1"/>
    </source>
</evidence>
<dbReference type="Proteomes" id="UP000054383">
    <property type="component" value="Unassembled WGS sequence"/>
</dbReference>
<evidence type="ECO:0000313" key="3">
    <source>
        <dbReference type="Proteomes" id="UP000054383"/>
    </source>
</evidence>
<evidence type="ECO:0000256" key="1">
    <source>
        <dbReference type="SAM" id="MobiDB-lite"/>
    </source>
</evidence>
<dbReference type="OrthoDB" id="5317787at2759"/>
<gene>
    <name evidence="2" type="ORF">PISL3812_09860</name>
</gene>
<dbReference type="OMA" id="EPLAHIC"/>
<protein>
    <submittedName>
        <fullName evidence="2">Uncharacterized protein</fullName>
    </submittedName>
</protein>
<accession>A0A0U1MAZ8</accession>
<keyword evidence="3" id="KW-1185">Reference proteome</keyword>
<feature type="region of interest" description="Disordered" evidence="1">
    <location>
        <begin position="1"/>
        <end position="41"/>
    </location>
</feature>
<dbReference type="EMBL" id="CVMT01000016">
    <property type="protein sequence ID" value="CRG92793.1"/>
    <property type="molecule type" value="Genomic_DNA"/>
</dbReference>
<name>A0A0U1MAZ8_TALIS</name>
<organism evidence="2 3">
    <name type="scientific">Talaromyces islandicus</name>
    <name type="common">Penicillium islandicum</name>
    <dbReference type="NCBI Taxonomy" id="28573"/>
    <lineage>
        <taxon>Eukaryota</taxon>
        <taxon>Fungi</taxon>
        <taxon>Dikarya</taxon>
        <taxon>Ascomycota</taxon>
        <taxon>Pezizomycotina</taxon>
        <taxon>Eurotiomycetes</taxon>
        <taxon>Eurotiomycetidae</taxon>
        <taxon>Eurotiales</taxon>
        <taxon>Trichocomaceae</taxon>
        <taxon>Talaromyces</taxon>
        <taxon>Talaromyces sect. Islandici</taxon>
    </lineage>
</organism>